<dbReference type="SUPFAM" id="SSF48452">
    <property type="entry name" value="TPR-like"/>
    <property type="match status" value="1"/>
</dbReference>
<evidence type="ECO:0000256" key="1">
    <source>
        <dbReference type="SAM" id="MobiDB-lite"/>
    </source>
</evidence>
<evidence type="ECO:0000313" key="5">
    <source>
        <dbReference type="Proteomes" id="UP001174934"/>
    </source>
</evidence>
<organism evidence="4 5">
    <name type="scientific">Bombardia bombarda</name>
    <dbReference type="NCBI Taxonomy" id="252184"/>
    <lineage>
        <taxon>Eukaryota</taxon>
        <taxon>Fungi</taxon>
        <taxon>Dikarya</taxon>
        <taxon>Ascomycota</taxon>
        <taxon>Pezizomycotina</taxon>
        <taxon>Sordariomycetes</taxon>
        <taxon>Sordariomycetidae</taxon>
        <taxon>Sordariales</taxon>
        <taxon>Lasiosphaeriaceae</taxon>
        <taxon>Bombardia</taxon>
    </lineage>
</organism>
<dbReference type="PANTHER" id="PTHR35205">
    <property type="entry name" value="NB-ARC AND TPR DOMAIN PROTEIN"/>
    <property type="match status" value="1"/>
</dbReference>
<feature type="domain" description="DUF7779" evidence="3">
    <location>
        <begin position="275"/>
        <end position="364"/>
    </location>
</feature>
<dbReference type="Proteomes" id="UP001174934">
    <property type="component" value="Unassembled WGS sequence"/>
</dbReference>
<evidence type="ECO:0000259" key="2">
    <source>
        <dbReference type="Pfam" id="PF00931"/>
    </source>
</evidence>
<dbReference type="InterPro" id="IPR002182">
    <property type="entry name" value="NB-ARC"/>
</dbReference>
<dbReference type="Pfam" id="PF00931">
    <property type="entry name" value="NB-ARC"/>
    <property type="match status" value="1"/>
</dbReference>
<feature type="domain" description="NB-ARC" evidence="2">
    <location>
        <begin position="58"/>
        <end position="194"/>
    </location>
</feature>
<dbReference type="Gene3D" id="1.25.40.10">
    <property type="entry name" value="Tetratricopeptide repeat domain"/>
    <property type="match status" value="2"/>
</dbReference>
<feature type="compositionally biased region" description="Pro residues" evidence="1">
    <location>
        <begin position="1"/>
        <end position="21"/>
    </location>
</feature>
<dbReference type="Gene3D" id="3.40.50.300">
    <property type="entry name" value="P-loop containing nucleotide triphosphate hydrolases"/>
    <property type="match status" value="1"/>
</dbReference>
<dbReference type="Pfam" id="PF25000">
    <property type="entry name" value="DUF7779"/>
    <property type="match status" value="1"/>
</dbReference>
<dbReference type="InterPro" id="IPR027417">
    <property type="entry name" value="P-loop_NTPase"/>
</dbReference>
<reference evidence="4" key="1">
    <citation type="submission" date="2023-06" db="EMBL/GenBank/DDBJ databases">
        <title>Genome-scale phylogeny and comparative genomics of the fungal order Sordariales.</title>
        <authorList>
            <consortium name="Lawrence Berkeley National Laboratory"/>
            <person name="Hensen N."/>
            <person name="Bonometti L."/>
            <person name="Westerberg I."/>
            <person name="Brannstrom I.O."/>
            <person name="Guillou S."/>
            <person name="Cros-Aarteil S."/>
            <person name="Calhoun S."/>
            <person name="Haridas S."/>
            <person name="Kuo A."/>
            <person name="Mondo S."/>
            <person name="Pangilinan J."/>
            <person name="Riley R."/>
            <person name="LaButti K."/>
            <person name="Andreopoulos B."/>
            <person name="Lipzen A."/>
            <person name="Chen C."/>
            <person name="Yanf M."/>
            <person name="Daum C."/>
            <person name="Ng V."/>
            <person name="Clum A."/>
            <person name="Steindorff A."/>
            <person name="Ohm R."/>
            <person name="Martin F."/>
            <person name="Silar P."/>
            <person name="Natvig D."/>
            <person name="Lalanne C."/>
            <person name="Gautier V."/>
            <person name="Ament-velasquez S.L."/>
            <person name="Kruys A."/>
            <person name="Hutchinson M.I."/>
            <person name="Powell A.J."/>
            <person name="Barry K."/>
            <person name="Miller A.N."/>
            <person name="Grigoriev I.V."/>
            <person name="Debuchy R."/>
            <person name="Gladieux P."/>
            <person name="Thoren M.H."/>
            <person name="Johannesson H."/>
        </authorList>
    </citation>
    <scope>NUCLEOTIDE SEQUENCE</scope>
    <source>
        <strain evidence="4">SMH3391-2</strain>
    </source>
</reference>
<dbReference type="SUPFAM" id="SSF52540">
    <property type="entry name" value="P-loop containing nucleoside triphosphate hydrolases"/>
    <property type="match status" value="1"/>
</dbReference>
<dbReference type="PANTHER" id="PTHR35205:SF1">
    <property type="entry name" value="ZU5 DOMAIN-CONTAINING PROTEIN"/>
    <property type="match status" value="1"/>
</dbReference>
<dbReference type="GO" id="GO:0043531">
    <property type="term" value="F:ADP binding"/>
    <property type="evidence" value="ECO:0007669"/>
    <property type="project" value="InterPro"/>
</dbReference>
<dbReference type="InterPro" id="IPR011990">
    <property type="entry name" value="TPR-like_helical_dom_sf"/>
</dbReference>
<sequence length="737" mass="84063">MAVQPPPPRPIEVLPPPPRPSDVPRCLMLPPSRTIRLFDRVDVFQNLDKSLGPDVRGTSFRSVALHGIGGVGKSSVACSYMEARFKESVYDVGLWVSGEKPASLRQSFTDIALRLKLPGANPQHHEANFHLVHDWLQSTDRSWLVVYDNVESAEILMPYWPTSTNGRAIITTRNDSLAFEPASDGLEVTSWDDKTGSKFLLHLLKKNIDRQSAETVDDSAFALAKRLGGHALMISQMAGLIHRYKFPIEDFLAVYLRNPQTTHERDEFKAIWEASFASLSKDSKPLMGVISFLMPDNITPEIFANVEGRHFPADLSFCDNDFRLLEALAELFGLALVKKDEDTGIMSVHRMVQTQFKYFLSPEQRLRYFENAVALIFDLFPSEDIEVGQMYENWEMCNRHIQHVINLRDCFAEEQKLPGNFQVSFKLCELLLRSQRFLLESNEMKDFEETCRVNLMVVECLEPGAQKESYKATIISHQAQMAENLGDHETAIRLHKEDYKIQLAKQPRNLYFLSYTAGNLGYSYSSAGNQTEALKWFQTSREWWSNMPNRPLNILVNEARAYILLGDLETAEKLLDSFEKQARSDKSQGWAMNADGYFAIGVFDLHRKDFESAEQHFSAARQAWLKGDQTRLHPFYGACLYKLGVVYLSQGKVEAAINHLRDSVVITQADKDKRPAEHARVLFKLSEALSQDASDDSLDEAVKLRDEAEVYLRKQDPNTNNFSTDEAYDRFVTLDRR</sequence>
<keyword evidence="5" id="KW-1185">Reference proteome</keyword>
<evidence type="ECO:0000259" key="3">
    <source>
        <dbReference type="Pfam" id="PF25000"/>
    </source>
</evidence>
<name>A0AA39TLY4_9PEZI</name>
<comment type="caution">
    <text evidence="4">The sequence shown here is derived from an EMBL/GenBank/DDBJ whole genome shotgun (WGS) entry which is preliminary data.</text>
</comment>
<dbReference type="Pfam" id="PF13424">
    <property type="entry name" value="TPR_12"/>
    <property type="match status" value="1"/>
</dbReference>
<feature type="region of interest" description="Disordered" evidence="1">
    <location>
        <begin position="1"/>
        <end position="22"/>
    </location>
</feature>
<dbReference type="InterPro" id="IPR056681">
    <property type="entry name" value="DUF7779"/>
</dbReference>
<accession>A0AA39TLY4</accession>
<dbReference type="EMBL" id="JAULSR010000011">
    <property type="protein sequence ID" value="KAK0609966.1"/>
    <property type="molecule type" value="Genomic_DNA"/>
</dbReference>
<gene>
    <name evidence="4" type="ORF">B0T17DRAFT_501115</name>
</gene>
<proteinExistence type="predicted"/>
<evidence type="ECO:0000313" key="4">
    <source>
        <dbReference type="EMBL" id="KAK0609966.1"/>
    </source>
</evidence>
<dbReference type="AlphaFoldDB" id="A0AA39TLY4"/>
<protein>
    <submittedName>
        <fullName evidence="4">Tetratricopeptide-like helical</fullName>
    </submittedName>
</protein>